<accession>A0A8T2QRK7</accession>
<sequence length="1281" mass="145789">MAMNPREIIENIRMIKFGIGSPTVNPLANDTHHAIRELAAGIYQKDLHFVMELVQNADDNEYEDGKVPELQFVLVDEDLAGYGVQYTLLVLNNEIGFSRANVESLCSIGRSTKKGRRQDGYIGEKGIGFKSVFLVTHHPIVISNGFRIGFSDSPTESTDLGYIVPEWVEHPTDVELSSFLGIAENELPSTVIVLPIRQDKVEIIKKQLFELSPQLVLFLNKIDKLSVRELRTKRSAGSLDGSRNMSVHRRRTAPSELISRMIPNDCSYSMIQLALPATGKEVSFHVWQQTFSMVGDHEITDRRNINMYKITLAFPLDLNSNASEPTLFAFLPMKNQSTGFKFIINADFVLVASRDSIRFDSIWNDNIFQNIPEAFMSAFTCLLKTTDNQLEEDVYRFAPDTSSNATSNQPWLAAVIDGILQRLKVSSIVRCAENIGQQFSVITDSDIYSRRYSPPFYARMVHPMFRSILEKAQEMNFRCPWLTENRNLYIVDAECQGKYERKLTDFDVRHFNSQEYAAFLSENWLLSLPDELYVELLIFLSKEVRSEDLQYLPLLKYFDQESMLKLLAPCDKNTISLYIPENSTDMSFLSQWISHFASWISVRFMPSNIMKIAKSISEDDFRSLYRWLGKIAGVQYLSVRSYVTKLISLQKENVPLSLSIVHLILHAVETGYVGNNKEFSNLPIVDSSGTVHMRKFMGTVLLPASISKWPRYDLASSWHSHILCLSESYLNVPSFLKGRVRHDLIVKYLTEAMGALDIFDIKNPPDAPLTLRSHLGLSGEELTLFLAWLKNLWYIPPKLKMSLRESEWVKTVKHGTRKPSACFLDLGRWKGLLLAGDVPFVDTQCFGDLRSFESILKELGMVTQPGSSAAAAVAAHVELSLSSGIMQHSEGQNDIAKRWYAFLRSEMWMGWRNTTKPVIWIPDHSSSGTWRRIDECVIHDRKGLFHGTLCVLDLYYRNEEILSFFKDNVGVAETPNAGMHCLLWINWSERKTRITEEECQNMWSVIAEGWGLLKQKRSTELKAFYSKCRIPCTSSSTGAEQILLAQPSEILLSDDLVLTEAFQKAFPSLKFAWYPRNADASAWVDQLVQCYKDLGVNQISDVVTVESSKGLTRDMYFETGSIGRGVYRAILGYLTGTSCNVSYQTRKKMVRQLQNVKVCFMNDVGKVSYTLCIGGKVYSVDRDTNVRWEKTERTMYVRTRGFCNKARVAYEVTSELAKGMVGGERAELVNGLRDWLLMSLAVHFEDDAVKDLLCAYNMRLTLEDEALLQEGHIPVETVLFF</sequence>
<evidence type="ECO:0000259" key="1">
    <source>
        <dbReference type="Pfam" id="PF25794"/>
    </source>
</evidence>
<dbReference type="Pfam" id="PF25794">
    <property type="entry name" value="SACS"/>
    <property type="match status" value="1"/>
</dbReference>
<dbReference type="Gene3D" id="3.30.565.10">
    <property type="entry name" value="Histidine kinase-like ATPase, C-terminal domain"/>
    <property type="match status" value="1"/>
</dbReference>
<name>A0A8T2QRK7_CERRI</name>
<dbReference type="SUPFAM" id="SSF55874">
    <property type="entry name" value="ATPase domain of HSP90 chaperone/DNA topoisomerase II/histidine kinase"/>
    <property type="match status" value="1"/>
</dbReference>
<dbReference type="EMBL" id="CM035437">
    <property type="protein sequence ID" value="KAH7286597.1"/>
    <property type="molecule type" value="Genomic_DNA"/>
</dbReference>
<feature type="domain" description="Sacsin/Nov" evidence="1">
    <location>
        <begin position="43"/>
        <end position="150"/>
    </location>
</feature>
<dbReference type="OMA" id="RIACSSH"/>
<evidence type="ECO:0000313" key="3">
    <source>
        <dbReference type="Proteomes" id="UP000825935"/>
    </source>
</evidence>
<dbReference type="OrthoDB" id="1262810at2759"/>
<organism evidence="2 3">
    <name type="scientific">Ceratopteris richardii</name>
    <name type="common">Triangle waterfern</name>
    <dbReference type="NCBI Taxonomy" id="49495"/>
    <lineage>
        <taxon>Eukaryota</taxon>
        <taxon>Viridiplantae</taxon>
        <taxon>Streptophyta</taxon>
        <taxon>Embryophyta</taxon>
        <taxon>Tracheophyta</taxon>
        <taxon>Polypodiopsida</taxon>
        <taxon>Polypodiidae</taxon>
        <taxon>Polypodiales</taxon>
        <taxon>Pteridineae</taxon>
        <taxon>Pteridaceae</taxon>
        <taxon>Parkerioideae</taxon>
        <taxon>Ceratopteris</taxon>
    </lineage>
</organism>
<evidence type="ECO:0000313" key="2">
    <source>
        <dbReference type="EMBL" id="KAH7286597.1"/>
    </source>
</evidence>
<gene>
    <name evidence="2" type="ORF">KP509_32G014500</name>
</gene>
<dbReference type="NCBIfam" id="NF047352">
    <property type="entry name" value="P_loop_sacsin"/>
    <property type="match status" value="1"/>
</dbReference>
<protein>
    <recommendedName>
        <fullName evidence="1">Sacsin/Nov domain-containing protein</fullName>
    </recommendedName>
</protein>
<dbReference type="PANTHER" id="PTHR32387">
    <property type="entry name" value="WU:FJ29H11"/>
    <property type="match status" value="1"/>
</dbReference>
<dbReference type="Proteomes" id="UP000825935">
    <property type="component" value="Chromosome 32"/>
</dbReference>
<dbReference type="InterPro" id="IPR052957">
    <property type="entry name" value="Auxin_embryo_med"/>
</dbReference>
<dbReference type="PANTHER" id="PTHR32387:SF3">
    <property type="entry name" value="ATP_DNA BINDING PROTEIN"/>
    <property type="match status" value="1"/>
</dbReference>
<comment type="caution">
    <text evidence="2">The sequence shown here is derived from an EMBL/GenBank/DDBJ whole genome shotgun (WGS) entry which is preliminary data.</text>
</comment>
<reference evidence="2" key="1">
    <citation type="submission" date="2021-08" db="EMBL/GenBank/DDBJ databases">
        <title>WGS assembly of Ceratopteris richardii.</title>
        <authorList>
            <person name="Marchant D.B."/>
            <person name="Chen G."/>
            <person name="Jenkins J."/>
            <person name="Shu S."/>
            <person name="Leebens-Mack J."/>
            <person name="Grimwood J."/>
            <person name="Schmutz J."/>
            <person name="Soltis P."/>
            <person name="Soltis D."/>
            <person name="Chen Z.-H."/>
        </authorList>
    </citation>
    <scope>NUCLEOTIDE SEQUENCE</scope>
    <source>
        <strain evidence="2">Whitten #5841</strain>
        <tissue evidence="2">Leaf</tissue>
    </source>
</reference>
<proteinExistence type="predicted"/>
<dbReference type="InterPro" id="IPR036890">
    <property type="entry name" value="HATPase_C_sf"/>
</dbReference>
<dbReference type="InterPro" id="IPR058210">
    <property type="entry name" value="SACS/Nov_dom"/>
</dbReference>
<keyword evidence="3" id="KW-1185">Reference proteome</keyword>